<dbReference type="EMBL" id="JAQGEF010000004">
    <property type="protein sequence ID" value="MDA3614028.1"/>
    <property type="molecule type" value="Genomic_DNA"/>
</dbReference>
<dbReference type="Proteomes" id="UP001210231">
    <property type="component" value="Unassembled WGS sequence"/>
</dbReference>
<feature type="domain" description="HTH LytTR-type" evidence="3">
    <location>
        <begin position="157"/>
        <end position="248"/>
    </location>
</feature>
<sequence>MTFQKIRTIIVEDELAARKVLSSYIQKYCPQLEIVGMAENGREGIELIKSVHPQLVFLDVEMPFANAFDVLEACREYRFQTIFVTAFTEYAIKALNMSAAYYLLKPIDIEELILAVTKVAESIQKEQYFNHNQMVVHNLQHQSEQQLVMPTLEGFDVIPVKEVVRLKGNGNFTNIYTANQKEFMVCRFLKHFETILPAHFLRIHKSHIVNTYFIKSYKKGAGGYLTLLDGAELEVSASYKDALLLHFK</sequence>
<dbReference type="PROSITE" id="PS50110">
    <property type="entry name" value="RESPONSE_REGULATORY"/>
    <property type="match status" value="1"/>
</dbReference>
<accession>A0ABT4UGQ6</accession>
<keyword evidence="5" id="KW-1185">Reference proteome</keyword>
<dbReference type="InterPro" id="IPR046947">
    <property type="entry name" value="LytR-like"/>
</dbReference>
<dbReference type="SMART" id="SM00850">
    <property type="entry name" value="LytTR"/>
    <property type="match status" value="1"/>
</dbReference>
<dbReference type="PANTHER" id="PTHR37299">
    <property type="entry name" value="TRANSCRIPTIONAL REGULATOR-RELATED"/>
    <property type="match status" value="1"/>
</dbReference>
<dbReference type="Gene3D" id="3.40.50.2300">
    <property type="match status" value="1"/>
</dbReference>
<keyword evidence="4" id="KW-0238">DNA-binding</keyword>
<evidence type="ECO:0000259" key="3">
    <source>
        <dbReference type="PROSITE" id="PS50930"/>
    </source>
</evidence>
<evidence type="ECO:0000259" key="2">
    <source>
        <dbReference type="PROSITE" id="PS50110"/>
    </source>
</evidence>
<dbReference type="SUPFAM" id="SSF52172">
    <property type="entry name" value="CheY-like"/>
    <property type="match status" value="1"/>
</dbReference>
<organism evidence="4 5">
    <name type="scientific">Polluticaenibacter yanchengensis</name>
    <dbReference type="NCBI Taxonomy" id="3014562"/>
    <lineage>
        <taxon>Bacteria</taxon>
        <taxon>Pseudomonadati</taxon>
        <taxon>Bacteroidota</taxon>
        <taxon>Chitinophagia</taxon>
        <taxon>Chitinophagales</taxon>
        <taxon>Chitinophagaceae</taxon>
        <taxon>Polluticaenibacter</taxon>
    </lineage>
</organism>
<dbReference type="InterPro" id="IPR007492">
    <property type="entry name" value="LytTR_DNA-bd_dom"/>
</dbReference>
<feature type="modified residue" description="4-aspartylphosphate" evidence="1">
    <location>
        <position position="59"/>
    </location>
</feature>
<gene>
    <name evidence="4" type="ORF">O3P16_04370</name>
</gene>
<evidence type="ECO:0000313" key="4">
    <source>
        <dbReference type="EMBL" id="MDA3614028.1"/>
    </source>
</evidence>
<dbReference type="SMART" id="SM00448">
    <property type="entry name" value="REC"/>
    <property type="match status" value="1"/>
</dbReference>
<dbReference type="PROSITE" id="PS50930">
    <property type="entry name" value="HTH_LYTTR"/>
    <property type="match status" value="1"/>
</dbReference>
<dbReference type="InterPro" id="IPR011006">
    <property type="entry name" value="CheY-like_superfamily"/>
</dbReference>
<dbReference type="Pfam" id="PF00072">
    <property type="entry name" value="Response_reg"/>
    <property type="match status" value="1"/>
</dbReference>
<dbReference type="RefSeq" id="WP_407030357.1">
    <property type="nucleotide sequence ID" value="NZ_JAQGEF010000004.1"/>
</dbReference>
<comment type="caution">
    <text evidence="4">The sequence shown here is derived from an EMBL/GenBank/DDBJ whole genome shotgun (WGS) entry which is preliminary data.</text>
</comment>
<keyword evidence="1" id="KW-0597">Phosphoprotein</keyword>
<dbReference type="Pfam" id="PF04397">
    <property type="entry name" value="LytTR"/>
    <property type="match status" value="1"/>
</dbReference>
<feature type="domain" description="Response regulatory" evidence="2">
    <location>
        <begin position="7"/>
        <end position="120"/>
    </location>
</feature>
<evidence type="ECO:0000256" key="1">
    <source>
        <dbReference type="PROSITE-ProRule" id="PRU00169"/>
    </source>
</evidence>
<dbReference type="CDD" id="cd17536">
    <property type="entry name" value="REC_YesN-like"/>
    <property type="match status" value="1"/>
</dbReference>
<dbReference type="PANTHER" id="PTHR37299:SF1">
    <property type="entry name" value="STAGE 0 SPORULATION PROTEIN A HOMOLOG"/>
    <property type="match status" value="1"/>
</dbReference>
<name>A0ABT4UGQ6_9BACT</name>
<evidence type="ECO:0000313" key="5">
    <source>
        <dbReference type="Proteomes" id="UP001210231"/>
    </source>
</evidence>
<reference evidence="4 5" key="1">
    <citation type="submission" date="2022-12" db="EMBL/GenBank/DDBJ databases">
        <title>Chitinophagaceae gen. sp. nov., a new member of the family Chitinophagaceae, isolated from soil in a chemical factory.</title>
        <authorList>
            <person name="Ke Z."/>
        </authorList>
    </citation>
    <scope>NUCLEOTIDE SEQUENCE [LARGE SCALE GENOMIC DNA]</scope>
    <source>
        <strain evidence="4 5">LY-5</strain>
    </source>
</reference>
<proteinExistence type="predicted"/>
<protein>
    <submittedName>
        <fullName evidence="4">LytTR family DNA-binding domain-containing protein</fullName>
    </submittedName>
</protein>
<dbReference type="GO" id="GO:0003677">
    <property type="term" value="F:DNA binding"/>
    <property type="evidence" value="ECO:0007669"/>
    <property type="project" value="UniProtKB-KW"/>
</dbReference>
<dbReference type="InterPro" id="IPR001789">
    <property type="entry name" value="Sig_transdc_resp-reg_receiver"/>
</dbReference>
<dbReference type="Gene3D" id="2.40.50.1020">
    <property type="entry name" value="LytTr DNA-binding domain"/>
    <property type="match status" value="1"/>
</dbReference>